<feature type="compositionally biased region" description="Acidic residues" evidence="1">
    <location>
        <begin position="240"/>
        <end position="250"/>
    </location>
</feature>
<reference evidence="2" key="1">
    <citation type="journal article" name="BMC Genomics">
        <title>Long-read sequencing and de novo genome assembly of marine medaka (Oryzias melastigma).</title>
        <authorList>
            <person name="Liang P."/>
            <person name="Saqib H.S.A."/>
            <person name="Ni X."/>
            <person name="Shen Y."/>
        </authorList>
    </citation>
    <scope>NUCLEOTIDE SEQUENCE</scope>
    <source>
        <strain evidence="2">Bigg-433</strain>
    </source>
</reference>
<feature type="compositionally biased region" description="Acidic residues" evidence="1">
    <location>
        <begin position="450"/>
        <end position="480"/>
    </location>
</feature>
<feature type="compositionally biased region" description="Basic and acidic residues" evidence="1">
    <location>
        <begin position="431"/>
        <end position="449"/>
    </location>
</feature>
<dbReference type="EMBL" id="WKFB01000698">
    <property type="protein sequence ID" value="KAF6718735.1"/>
    <property type="molecule type" value="Genomic_DNA"/>
</dbReference>
<evidence type="ECO:0000313" key="3">
    <source>
        <dbReference type="Proteomes" id="UP000646548"/>
    </source>
</evidence>
<feature type="compositionally biased region" description="Basic and acidic residues" evidence="1">
    <location>
        <begin position="31"/>
        <end position="54"/>
    </location>
</feature>
<feature type="region of interest" description="Disordered" evidence="1">
    <location>
        <begin position="28"/>
        <end position="89"/>
    </location>
</feature>
<name>A0A834BWH4_ORYME</name>
<feature type="compositionally biased region" description="Acidic residues" evidence="1">
    <location>
        <begin position="313"/>
        <end position="348"/>
    </location>
</feature>
<organism evidence="2 3">
    <name type="scientific">Oryzias melastigma</name>
    <name type="common">Marine medaka</name>
    <dbReference type="NCBI Taxonomy" id="30732"/>
    <lineage>
        <taxon>Eukaryota</taxon>
        <taxon>Metazoa</taxon>
        <taxon>Chordata</taxon>
        <taxon>Craniata</taxon>
        <taxon>Vertebrata</taxon>
        <taxon>Euteleostomi</taxon>
        <taxon>Actinopterygii</taxon>
        <taxon>Neopterygii</taxon>
        <taxon>Teleostei</taxon>
        <taxon>Neoteleostei</taxon>
        <taxon>Acanthomorphata</taxon>
        <taxon>Ovalentaria</taxon>
        <taxon>Atherinomorphae</taxon>
        <taxon>Beloniformes</taxon>
        <taxon>Adrianichthyidae</taxon>
        <taxon>Oryziinae</taxon>
        <taxon>Oryzias</taxon>
    </lineage>
</organism>
<feature type="compositionally biased region" description="Basic and acidic residues" evidence="1">
    <location>
        <begin position="349"/>
        <end position="374"/>
    </location>
</feature>
<feature type="compositionally biased region" description="Basic and acidic residues" evidence="1">
    <location>
        <begin position="481"/>
        <end position="492"/>
    </location>
</feature>
<dbReference type="AlphaFoldDB" id="A0A834BWH4"/>
<accession>A0A834BWH4</accession>
<evidence type="ECO:0000256" key="1">
    <source>
        <dbReference type="SAM" id="MobiDB-lite"/>
    </source>
</evidence>
<feature type="compositionally biased region" description="Pro residues" evidence="1">
    <location>
        <begin position="61"/>
        <end position="80"/>
    </location>
</feature>
<feature type="compositionally biased region" description="Acidic residues" evidence="1">
    <location>
        <begin position="501"/>
        <end position="524"/>
    </location>
</feature>
<comment type="caution">
    <text evidence="2">The sequence shown here is derived from an EMBL/GenBank/DDBJ whole genome shotgun (WGS) entry which is preliminary data.</text>
</comment>
<evidence type="ECO:0000313" key="2">
    <source>
        <dbReference type="EMBL" id="KAF6718735.1"/>
    </source>
</evidence>
<proteinExistence type="predicted"/>
<feature type="compositionally biased region" description="Acidic residues" evidence="1">
    <location>
        <begin position="375"/>
        <end position="417"/>
    </location>
</feature>
<feature type="region of interest" description="Disordered" evidence="1">
    <location>
        <begin position="306"/>
        <end position="566"/>
    </location>
</feature>
<dbReference type="Proteomes" id="UP000646548">
    <property type="component" value="Unassembled WGS sequence"/>
</dbReference>
<gene>
    <name evidence="2" type="ORF">FQA47_021284</name>
</gene>
<feature type="region of interest" description="Disordered" evidence="1">
    <location>
        <begin position="239"/>
        <end position="261"/>
    </location>
</feature>
<protein>
    <submittedName>
        <fullName evidence="2">Midasin</fullName>
    </submittedName>
</protein>
<feature type="compositionally biased region" description="Basic and acidic residues" evidence="1">
    <location>
        <begin position="525"/>
        <end position="566"/>
    </location>
</feature>
<sequence length="566" mass="67118">MQQEAEWKEKSSLKVLFSKWTYHWSLAQPGDKMKSDTSEFRRVTSRADEVEQKPKIKFKVVPPPPKPKAEPPPPAPPPPRKSASPKLRRPKRKVEVDVFRLCWKESWMSLKPPKYLYLKAKESKPVISGFTTIQQTSSRKYKAQHVALDDEPTCVLKWSQSWKQVKSPAQEEVSEEREFKWDIVFERPLLHKANVEKYSLPPWAGTWKFINFPFRQEKKNGINEPFELVGSWKLNRTELVTEDPTDDEDANSPSINSEGEMKIRDFHMPGWSRSWQLSAAPPEEYEERLQSWSSCWSYSQQMRRKKMKRRREEEEEDEEEEVDKAEIDEEEAEEEDEGVEDEEEEALNENEKVDELDQREIAEENFDIVEKDVEKEDEDEGVDAEEEEEEEEEEKEEEEREKLEEEEEEEEEDDLSGEENVKEADLEEKDEEKCKDFYKIIEDVEKEDKDEGVEAEEDDEEKEEEGNENVEEDDIEEEEDNEKKLGGKENKIKNVTKIGADEGEEDKDTEESEEEESEEQESDEERDKKSKETKGQEEKKKEHLSEKELEEEKRRKTEHMEKVRMK</sequence>